<dbReference type="Gene3D" id="3.40.50.150">
    <property type="entry name" value="Vaccinia Virus protein VP39"/>
    <property type="match status" value="1"/>
</dbReference>
<dbReference type="GO" id="GO:0032259">
    <property type="term" value="P:methylation"/>
    <property type="evidence" value="ECO:0007669"/>
    <property type="project" value="UniProtKB-KW"/>
</dbReference>
<accession>A0A1H0VG31</accession>
<reference evidence="2" key="1">
    <citation type="submission" date="2016-10" db="EMBL/GenBank/DDBJ databases">
        <authorList>
            <person name="Varghese N."/>
            <person name="Submissions S."/>
        </authorList>
    </citation>
    <scope>NUCLEOTIDE SEQUENCE [LARGE SCALE GENOMIC DNA]</scope>
    <source>
        <strain evidence="2">CGMCC 4.6609</strain>
    </source>
</reference>
<evidence type="ECO:0000313" key="1">
    <source>
        <dbReference type="EMBL" id="SDP77168.1"/>
    </source>
</evidence>
<name>A0A1H0VG31_9PSEU</name>
<dbReference type="AlphaFoldDB" id="A0A1H0VG31"/>
<dbReference type="Proteomes" id="UP000199691">
    <property type="component" value="Unassembled WGS sequence"/>
</dbReference>
<keyword evidence="1" id="KW-0808">Transferase</keyword>
<protein>
    <submittedName>
        <fullName evidence="1">Methyltransferase domain-containing protein</fullName>
    </submittedName>
</protein>
<dbReference type="EMBL" id="FNIX01000014">
    <property type="protein sequence ID" value="SDP77168.1"/>
    <property type="molecule type" value="Genomic_DNA"/>
</dbReference>
<dbReference type="STRING" id="641025.SAMN05421507_11495"/>
<dbReference type="CDD" id="cd02440">
    <property type="entry name" value="AdoMet_MTases"/>
    <property type="match status" value="1"/>
</dbReference>
<dbReference type="Pfam" id="PF13489">
    <property type="entry name" value="Methyltransf_23"/>
    <property type="match status" value="1"/>
</dbReference>
<dbReference type="InterPro" id="IPR029063">
    <property type="entry name" value="SAM-dependent_MTases_sf"/>
</dbReference>
<dbReference type="GO" id="GO:0008168">
    <property type="term" value="F:methyltransferase activity"/>
    <property type="evidence" value="ECO:0007669"/>
    <property type="project" value="UniProtKB-KW"/>
</dbReference>
<evidence type="ECO:0000313" key="2">
    <source>
        <dbReference type="Proteomes" id="UP000199691"/>
    </source>
</evidence>
<sequence length="242" mass="27754">MKKQALDFRRELLTRKEQLTVEFDWYPYDTMANIYHLDAMLTGERRNLFGQVAGGTVADIGAADGDFAFFLEQRLGCSVDLIDNPPTNFNGVRGARRMREELASGVQIHEIDLDTQFRLPRDHYDLVFFLGILYHLKNPYYVLEELAKRVDRLVVSTRIAQLSPDHETAFAHLPVAYLLHPTEANNDATNFWIFSDAGLRRIFDRTGWAVEDYVTVGVTEGSDPAHADRDERAFALLRSTRR</sequence>
<dbReference type="SUPFAM" id="SSF53335">
    <property type="entry name" value="S-adenosyl-L-methionine-dependent methyltransferases"/>
    <property type="match status" value="1"/>
</dbReference>
<proteinExistence type="predicted"/>
<keyword evidence="2" id="KW-1185">Reference proteome</keyword>
<gene>
    <name evidence="1" type="ORF">SAMN05421507_11495</name>
</gene>
<organism evidence="1 2">
    <name type="scientific">Lentzea jiangxiensis</name>
    <dbReference type="NCBI Taxonomy" id="641025"/>
    <lineage>
        <taxon>Bacteria</taxon>
        <taxon>Bacillati</taxon>
        <taxon>Actinomycetota</taxon>
        <taxon>Actinomycetes</taxon>
        <taxon>Pseudonocardiales</taxon>
        <taxon>Pseudonocardiaceae</taxon>
        <taxon>Lentzea</taxon>
    </lineage>
</organism>
<keyword evidence="1" id="KW-0489">Methyltransferase</keyword>